<dbReference type="InterPro" id="IPR001509">
    <property type="entry name" value="Epimerase_deHydtase"/>
</dbReference>
<sequence length="62" mass="6452">MSPSSSDLHNAFAGSRVLITGGAGFIGANLAHRLAELEAEITLVDSLIPEYGGNLRNLDGLE</sequence>
<organism evidence="2 3">
    <name type="scientific">Candidatus Viridilinea halotolerans</name>
    <dbReference type="NCBI Taxonomy" id="2491704"/>
    <lineage>
        <taxon>Bacteria</taxon>
        <taxon>Bacillati</taxon>
        <taxon>Chloroflexota</taxon>
        <taxon>Chloroflexia</taxon>
        <taxon>Chloroflexales</taxon>
        <taxon>Chloroflexineae</taxon>
        <taxon>Oscillochloridaceae</taxon>
        <taxon>Candidatus Viridilinea</taxon>
    </lineage>
</organism>
<reference evidence="2 3" key="1">
    <citation type="submission" date="2018-12" db="EMBL/GenBank/DDBJ databases">
        <title>Genome Sequence of Candidatus Viridilinea halotolerans isolated from saline sulfide-rich spring.</title>
        <authorList>
            <person name="Grouzdev D.S."/>
            <person name="Burganskaya E.I."/>
            <person name="Krutkina M.S."/>
            <person name="Sukhacheva M.V."/>
            <person name="Gorlenko V.M."/>
        </authorList>
    </citation>
    <scope>NUCLEOTIDE SEQUENCE [LARGE SCALE GENOMIC DNA]</scope>
    <source>
        <strain evidence="2">Chok-6</strain>
    </source>
</reference>
<gene>
    <name evidence="2" type="ORF">EI684_11615</name>
</gene>
<dbReference type="Proteomes" id="UP000280307">
    <property type="component" value="Unassembled WGS sequence"/>
</dbReference>
<dbReference type="SUPFAM" id="SSF51735">
    <property type="entry name" value="NAD(P)-binding Rossmann-fold domains"/>
    <property type="match status" value="1"/>
</dbReference>
<accession>A0A426TZ10</accession>
<evidence type="ECO:0000313" key="3">
    <source>
        <dbReference type="Proteomes" id="UP000280307"/>
    </source>
</evidence>
<dbReference type="EMBL" id="RSAS01000451">
    <property type="protein sequence ID" value="RRR71437.1"/>
    <property type="molecule type" value="Genomic_DNA"/>
</dbReference>
<dbReference type="InterPro" id="IPR036291">
    <property type="entry name" value="NAD(P)-bd_dom_sf"/>
</dbReference>
<feature type="domain" description="NAD-dependent epimerase/dehydratase" evidence="1">
    <location>
        <begin position="17"/>
        <end position="47"/>
    </location>
</feature>
<comment type="caution">
    <text evidence="2">The sequence shown here is derived from an EMBL/GenBank/DDBJ whole genome shotgun (WGS) entry which is preliminary data.</text>
</comment>
<dbReference type="Gene3D" id="3.40.50.720">
    <property type="entry name" value="NAD(P)-binding Rossmann-like Domain"/>
    <property type="match status" value="1"/>
</dbReference>
<dbReference type="AlphaFoldDB" id="A0A426TZ10"/>
<evidence type="ECO:0000313" key="2">
    <source>
        <dbReference type="EMBL" id="RRR71437.1"/>
    </source>
</evidence>
<dbReference type="Pfam" id="PF01370">
    <property type="entry name" value="Epimerase"/>
    <property type="match status" value="1"/>
</dbReference>
<proteinExistence type="predicted"/>
<name>A0A426TZ10_9CHLR</name>
<feature type="non-terminal residue" evidence="2">
    <location>
        <position position="62"/>
    </location>
</feature>
<protein>
    <submittedName>
        <fullName evidence="2">NAD-dependent epimerase/dehydratase family protein</fullName>
    </submittedName>
</protein>
<evidence type="ECO:0000259" key="1">
    <source>
        <dbReference type="Pfam" id="PF01370"/>
    </source>
</evidence>